<organism evidence="1 2">
    <name type="scientific">Niabella ginsenosidivorans</name>
    <dbReference type="NCBI Taxonomy" id="1176587"/>
    <lineage>
        <taxon>Bacteria</taxon>
        <taxon>Pseudomonadati</taxon>
        <taxon>Bacteroidota</taxon>
        <taxon>Chitinophagia</taxon>
        <taxon>Chitinophagales</taxon>
        <taxon>Chitinophagaceae</taxon>
        <taxon>Niabella</taxon>
    </lineage>
</organism>
<keyword evidence="2" id="KW-1185">Reference proteome</keyword>
<proteinExistence type="predicted"/>
<reference evidence="1 2" key="1">
    <citation type="submission" date="2016-05" db="EMBL/GenBank/DDBJ databases">
        <title>Niabella ginsenosidivorans BS26 whole genome sequencing.</title>
        <authorList>
            <person name="Im W.T."/>
            <person name="Siddiqi M.Z."/>
        </authorList>
    </citation>
    <scope>NUCLEOTIDE SEQUENCE [LARGE SCALE GENOMIC DNA]</scope>
    <source>
        <strain evidence="1 2">BS26</strain>
    </source>
</reference>
<dbReference type="AlphaFoldDB" id="A0A1A9I9G5"/>
<protein>
    <submittedName>
        <fullName evidence="1">Uncharacterized protein</fullName>
    </submittedName>
</protein>
<accession>A0A1A9I9G5</accession>
<dbReference type="KEGG" id="nia:A8C56_22075"/>
<name>A0A1A9I9G5_9BACT</name>
<sequence length="72" mass="8280">MQVIISISVMYKKIRGAYYDLERSGSPLLSPLNRCKISALKNHIKIYSMNCLNFKTEPAKKEIKPFQASLFL</sequence>
<evidence type="ECO:0000313" key="1">
    <source>
        <dbReference type="EMBL" id="ANH83311.1"/>
    </source>
</evidence>
<dbReference type="Proteomes" id="UP000077667">
    <property type="component" value="Chromosome"/>
</dbReference>
<evidence type="ECO:0000313" key="2">
    <source>
        <dbReference type="Proteomes" id="UP000077667"/>
    </source>
</evidence>
<dbReference type="STRING" id="1176587.A8C56_22075"/>
<gene>
    <name evidence="1" type="ORF">A8C56_22075</name>
</gene>
<dbReference type="EMBL" id="CP015772">
    <property type="protein sequence ID" value="ANH83311.1"/>
    <property type="molecule type" value="Genomic_DNA"/>
</dbReference>